<feature type="region of interest" description="Disordered" evidence="1">
    <location>
        <begin position="1"/>
        <end position="68"/>
    </location>
</feature>
<keyword evidence="3" id="KW-1185">Reference proteome</keyword>
<evidence type="ECO:0000313" key="2">
    <source>
        <dbReference type="EMBL" id="KAJ1093353.1"/>
    </source>
</evidence>
<name>A0AAV7LQS2_PLEWA</name>
<dbReference type="EMBL" id="JANPWB010000015">
    <property type="protein sequence ID" value="KAJ1093353.1"/>
    <property type="molecule type" value="Genomic_DNA"/>
</dbReference>
<sequence length="68" mass="7426">MRPSVRCRGYGEGSRQHGRVPAVLRTERRPGGRLRPGPRVTEGAGDGSWKSRSALRIGRRCPAPDCGE</sequence>
<evidence type="ECO:0000313" key="3">
    <source>
        <dbReference type="Proteomes" id="UP001066276"/>
    </source>
</evidence>
<gene>
    <name evidence="2" type="ORF">NDU88_006457</name>
</gene>
<protein>
    <submittedName>
        <fullName evidence="2">Uncharacterized protein</fullName>
    </submittedName>
</protein>
<organism evidence="2 3">
    <name type="scientific">Pleurodeles waltl</name>
    <name type="common">Iberian ribbed newt</name>
    <dbReference type="NCBI Taxonomy" id="8319"/>
    <lineage>
        <taxon>Eukaryota</taxon>
        <taxon>Metazoa</taxon>
        <taxon>Chordata</taxon>
        <taxon>Craniata</taxon>
        <taxon>Vertebrata</taxon>
        <taxon>Euteleostomi</taxon>
        <taxon>Amphibia</taxon>
        <taxon>Batrachia</taxon>
        <taxon>Caudata</taxon>
        <taxon>Salamandroidea</taxon>
        <taxon>Salamandridae</taxon>
        <taxon>Pleurodelinae</taxon>
        <taxon>Pleurodeles</taxon>
    </lineage>
</organism>
<proteinExistence type="predicted"/>
<reference evidence="2" key="1">
    <citation type="journal article" date="2022" name="bioRxiv">
        <title>Sequencing and chromosome-scale assembly of the giantPleurodeles waltlgenome.</title>
        <authorList>
            <person name="Brown T."/>
            <person name="Elewa A."/>
            <person name="Iarovenko S."/>
            <person name="Subramanian E."/>
            <person name="Araus A.J."/>
            <person name="Petzold A."/>
            <person name="Susuki M."/>
            <person name="Suzuki K.-i.T."/>
            <person name="Hayashi T."/>
            <person name="Toyoda A."/>
            <person name="Oliveira C."/>
            <person name="Osipova E."/>
            <person name="Leigh N.D."/>
            <person name="Simon A."/>
            <person name="Yun M.H."/>
        </authorList>
    </citation>
    <scope>NUCLEOTIDE SEQUENCE</scope>
    <source>
        <strain evidence="2">20211129_DDA</strain>
        <tissue evidence="2">Liver</tissue>
    </source>
</reference>
<comment type="caution">
    <text evidence="2">The sequence shown here is derived from an EMBL/GenBank/DDBJ whole genome shotgun (WGS) entry which is preliminary data.</text>
</comment>
<dbReference type="Proteomes" id="UP001066276">
    <property type="component" value="Chromosome 11"/>
</dbReference>
<accession>A0AAV7LQS2</accession>
<evidence type="ECO:0000256" key="1">
    <source>
        <dbReference type="SAM" id="MobiDB-lite"/>
    </source>
</evidence>
<dbReference type="AlphaFoldDB" id="A0AAV7LQS2"/>